<gene>
    <name evidence="2" type="ORF">VA596_04510</name>
</gene>
<keyword evidence="2" id="KW-0489">Methyltransferase</keyword>
<dbReference type="CDD" id="cd02440">
    <property type="entry name" value="AdoMet_MTases"/>
    <property type="match status" value="1"/>
</dbReference>
<dbReference type="Pfam" id="PF13649">
    <property type="entry name" value="Methyltransf_25"/>
    <property type="match status" value="1"/>
</dbReference>
<proteinExistence type="predicted"/>
<dbReference type="Proteomes" id="UP001304298">
    <property type="component" value="Unassembled WGS sequence"/>
</dbReference>
<dbReference type="InterPro" id="IPR029063">
    <property type="entry name" value="SAM-dependent_MTases_sf"/>
</dbReference>
<keyword evidence="2" id="KW-0808">Transferase</keyword>
<evidence type="ECO:0000313" key="2">
    <source>
        <dbReference type="EMBL" id="MEA5358787.1"/>
    </source>
</evidence>
<sequence length="210" mass="22654">MTAPASTGNEFDHGLLGHRCWLELPNGERIELPVERWGQASDGDDVLLDACTGPTLDIGCGPGRLTAALAERGVVALGVDSSHTAVRLTRRRGGSALHRNVFDHIPGEGRWRHVLLADGNIGIGGDPTVLLRRAAELIAADGDVLVELDPPGGGLRHERVRLRPGHADVAWFTWAWVGADAIAEVANRAGLHVDRTTQHGHRWFARLEKP</sequence>
<organism evidence="2 3">
    <name type="scientific">Amycolatopsis heterodermiae</name>
    <dbReference type="NCBI Taxonomy" id="3110235"/>
    <lineage>
        <taxon>Bacteria</taxon>
        <taxon>Bacillati</taxon>
        <taxon>Actinomycetota</taxon>
        <taxon>Actinomycetes</taxon>
        <taxon>Pseudonocardiales</taxon>
        <taxon>Pseudonocardiaceae</taxon>
        <taxon>Amycolatopsis</taxon>
    </lineage>
</organism>
<evidence type="ECO:0000313" key="3">
    <source>
        <dbReference type="Proteomes" id="UP001304298"/>
    </source>
</evidence>
<feature type="domain" description="Methyltransferase" evidence="1">
    <location>
        <begin position="56"/>
        <end position="94"/>
    </location>
</feature>
<accession>A0ABU5QXY5</accession>
<dbReference type="Gene3D" id="3.40.50.150">
    <property type="entry name" value="Vaccinia Virus protein VP39"/>
    <property type="match status" value="1"/>
</dbReference>
<dbReference type="EMBL" id="JAYFSI010000001">
    <property type="protein sequence ID" value="MEA5358787.1"/>
    <property type="molecule type" value="Genomic_DNA"/>
</dbReference>
<dbReference type="RefSeq" id="WP_323323896.1">
    <property type="nucleotide sequence ID" value="NZ_JAYFSI010000001.1"/>
</dbReference>
<reference evidence="2 3" key="1">
    <citation type="submission" date="2023-12" db="EMBL/GenBank/DDBJ databases">
        <title>Amycolatopsis sp. V23-08.</title>
        <authorList>
            <person name="Somphong A."/>
        </authorList>
    </citation>
    <scope>NUCLEOTIDE SEQUENCE [LARGE SCALE GENOMIC DNA]</scope>
    <source>
        <strain evidence="2 3">V23-08</strain>
    </source>
</reference>
<dbReference type="SUPFAM" id="SSF53335">
    <property type="entry name" value="S-adenosyl-L-methionine-dependent methyltransferases"/>
    <property type="match status" value="1"/>
</dbReference>
<keyword evidence="3" id="KW-1185">Reference proteome</keyword>
<protein>
    <submittedName>
        <fullName evidence="2">Methyltransferase domain-containing protein</fullName>
    </submittedName>
</protein>
<name>A0ABU5QXY5_9PSEU</name>
<comment type="caution">
    <text evidence="2">The sequence shown here is derived from an EMBL/GenBank/DDBJ whole genome shotgun (WGS) entry which is preliminary data.</text>
</comment>
<dbReference type="GO" id="GO:0008168">
    <property type="term" value="F:methyltransferase activity"/>
    <property type="evidence" value="ECO:0007669"/>
    <property type="project" value="UniProtKB-KW"/>
</dbReference>
<evidence type="ECO:0000259" key="1">
    <source>
        <dbReference type="Pfam" id="PF13649"/>
    </source>
</evidence>
<dbReference type="GO" id="GO:0032259">
    <property type="term" value="P:methylation"/>
    <property type="evidence" value="ECO:0007669"/>
    <property type="project" value="UniProtKB-KW"/>
</dbReference>
<dbReference type="InterPro" id="IPR041698">
    <property type="entry name" value="Methyltransf_25"/>
</dbReference>